<dbReference type="InterPro" id="IPR006703">
    <property type="entry name" value="G_AIG1"/>
</dbReference>
<dbReference type="Gene3D" id="3.40.50.300">
    <property type="entry name" value="P-loop containing nucleotide triphosphate hydrolases"/>
    <property type="match status" value="1"/>
</dbReference>
<evidence type="ECO:0000256" key="5">
    <source>
        <dbReference type="SAM" id="MobiDB-lite"/>
    </source>
</evidence>
<feature type="compositionally biased region" description="Polar residues" evidence="5">
    <location>
        <begin position="94"/>
        <end position="104"/>
    </location>
</feature>
<evidence type="ECO:0000313" key="9">
    <source>
        <dbReference type="Proteomes" id="UP000281406"/>
    </source>
</evidence>
<feature type="region of interest" description="Disordered" evidence="5">
    <location>
        <begin position="91"/>
        <end position="190"/>
    </location>
</feature>
<proteinExistence type="inferred from homology"/>
<dbReference type="Proteomes" id="UP000281406">
    <property type="component" value="Unassembled WGS sequence"/>
</dbReference>
<dbReference type="SUPFAM" id="SSF52540">
    <property type="entry name" value="P-loop containing nucleoside triphosphate hydrolases"/>
    <property type="match status" value="1"/>
</dbReference>
<keyword evidence="6" id="KW-0472">Membrane</keyword>
<evidence type="ECO:0000256" key="6">
    <source>
        <dbReference type="SAM" id="Phobius"/>
    </source>
</evidence>
<dbReference type="InterPro" id="IPR045058">
    <property type="entry name" value="GIMA/IAN/Toc"/>
</dbReference>
<dbReference type="PANTHER" id="PTHR10903">
    <property type="entry name" value="GTPASE, IMAP FAMILY MEMBER-RELATED"/>
    <property type="match status" value="1"/>
</dbReference>
<dbReference type="PANTHER" id="PTHR10903:SF62">
    <property type="entry name" value="GTPASE IMAP FAMILY MEMBER 4-LIKE-RELATED"/>
    <property type="match status" value="1"/>
</dbReference>
<evidence type="ECO:0000313" key="8">
    <source>
        <dbReference type="EMBL" id="ROL46319.1"/>
    </source>
</evidence>
<keyword evidence="6" id="KW-0812">Transmembrane</keyword>
<feature type="domain" description="AIG1-type G" evidence="7">
    <location>
        <begin position="214"/>
        <end position="431"/>
    </location>
</feature>
<evidence type="ECO:0000256" key="4">
    <source>
        <dbReference type="SAM" id="Coils"/>
    </source>
</evidence>
<feature type="compositionally biased region" description="Polar residues" evidence="5">
    <location>
        <begin position="157"/>
        <end position="169"/>
    </location>
</feature>
<dbReference type="OrthoDB" id="6931947at2759"/>
<evidence type="ECO:0000259" key="7">
    <source>
        <dbReference type="PROSITE" id="PS51720"/>
    </source>
</evidence>
<keyword evidence="4" id="KW-0175">Coiled coil</keyword>
<comment type="caution">
    <text evidence="8">The sequence shown here is derived from an EMBL/GenBank/DDBJ whole genome shotgun (WGS) entry which is preliminary data.</text>
</comment>
<feature type="coiled-coil region" evidence="4">
    <location>
        <begin position="200"/>
        <end position="230"/>
    </location>
</feature>
<dbReference type="PROSITE" id="PS51720">
    <property type="entry name" value="G_AIG1"/>
    <property type="match status" value="1"/>
</dbReference>
<evidence type="ECO:0000256" key="2">
    <source>
        <dbReference type="ARBA" id="ARBA00022741"/>
    </source>
</evidence>
<dbReference type="GO" id="GO:0005525">
    <property type="term" value="F:GTP binding"/>
    <property type="evidence" value="ECO:0007669"/>
    <property type="project" value="UniProtKB-KW"/>
</dbReference>
<dbReference type="EMBL" id="RJVU01038599">
    <property type="protein sequence ID" value="ROL46319.1"/>
    <property type="molecule type" value="Genomic_DNA"/>
</dbReference>
<feature type="region of interest" description="Disordered" evidence="5">
    <location>
        <begin position="1"/>
        <end position="24"/>
    </location>
</feature>
<keyword evidence="9" id="KW-1185">Reference proteome</keyword>
<protein>
    <submittedName>
        <fullName evidence="8">GTPase IMAP family member 7</fullName>
    </submittedName>
</protein>
<name>A0A3N0YJC9_ANAGA</name>
<sequence>MLIKKNPGQKSPKRLNAAGYGYERSPEEVRKKWTDFVSVTKRRAAARRREAKKTGGGINSVPPLTAEEERVLAILGPEALEGIPGGIDACASTRPLNSKLSPGTSGPLHPGPGTSGPLHPGPGTSKPLQPAPGTSEPLQPAPGTSAMSPGLELLLLSSDSPQSEASSCAGQHRSGIPENQPLISRQRRNRGRCGCSEKLLQSEKKKLSELQGIRRELRALKEQKGQHHQEVMAYRRAKLELLQQQASKPSLTMFLPTDITSVRGERKVYGQKITVIDTPGVFDTDRDDETIKSEIIRSIINCTAGIDAFVIVLKVERYTRQEMEIVDRIVQYWGEDTFRHAVVLFTHGEELEGQTIEEFVQRNPNLQELVNRCGGRCHVIDNKYWKKCLHCPCSCGYKSNWVQVKNLLDTINKMVQRNGRRYTNELLQSVERMIQVEMMNTNEDNVSPNQQRERAERTVHDNLLMKFAGASAGALTGALMGIGICVAIVVTCLTEVTRAAESGIEAATLNAGVTGGTAAGAGVSTYASGVTLSVATLSGFIVGGATGWDAATEADSVSDAILMGAAATYENGKVVVEKAQEYISLIFNPRNIAY</sequence>
<dbReference type="AlphaFoldDB" id="A0A3N0YJC9"/>
<dbReference type="FunFam" id="3.40.50.300:FF:000366">
    <property type="entry name" value="GTPase, IMAP family member 2"/>
    <property type="match status" value="1"/>
</dbReference>
<feature type="transmembrane region" description="Helical" evidence="6">
    <location>
        <begin position="467"/>
        <end position="490"/>
    </location>
</feature>
<accession>A0A3N0YJC9</accession>
<organism evidence="8 9">
    <name type="scientific">Anabarilius grahami</name>
    <name type="common">Kanglang fish</name>
    <name type="synonym">Barilius grahami</name>
    <dbReference type="NCBI Taxonomy" id="495550"/>
    <lineage>
        <taxon>Eukaryota</taxon>
        <taxon>Metazoa</taxon>
        <taxon>Chordata</taxon>
        <taxon>Craniata</taxon>
        <taxon>Vertebrata</taxon>
        <taxon>Euteleostomi</taxon>
        <taxon>Actinopterygii</taxon>
        <taxon>Neopterygii</taxon>
        <taxon>Teleostei</taxon>
        <taxon>Ostariophysi</taxon>
        <taxon>Cypriniformes</taxon>
        <taxon>Xenocyprididae</taxon>
        <taxon>Xenocypridinae</taxon>
        <taxon>Xenocypridinae incertae sedis</taxon>
        <taxon>Anabarilius</taxon>
    </lineage>
</organism>
<comment type="similarity">
    <text evidence="1">Belongs to the TRAFAC class TrmE-Era-EngA-EngB-Septin-like GTPase superfamily. AIG1/Toc34/Toc159-like paraseptin GTPase family. IAN subfamily.</text>
</comment>
<keyword evidence="3" id="KW-0342">GTP-binding</keyword>
<gene>
    <name evidence="8" type="ORF">DPX16_9054</name>
</gene>
<keyword evidence="2" id="KW-0547">Nucleotide-binding</keyword>
<evidence type="ECO:0000256" key="1">
    <source>
        <dbReference type="ARBA" id="ARBA00008535"/>
    </source>
</evidence>
<dbReference type="InterPro" id="IPR027417">
    <property type="entry name" value="P-loop_NTPase"/>
</dbReference>
<reference evidence="8 9" key="1">
    <citation type="submission" date="2018-10" db="EMBL/GenBank/DDBJ databases">
        <title>Genome assembly for a Yunnan-Guizhou Plateau 3E fish, Anabarilius grahami (Regan), and its evolutionary and genetic applications.</title>
        <authorList>
            <person name="Jiang W."/>
        </authorList>
    </citation>
    <scope>NUCLEOTIDE SEQUENCE [LARGE SCALE GENOMIC DNA]</scope>
    <source>
        <strain evidence="8">AG-KIZ</strain>
        <tissue evidence="8">Muscle</tissue>
    </source>
</reference>
<keyword evidence="6" id="KW-1133">Transmembrane helix</keyword>
<evidence type="ECO:0000256" key="3">
    <source>
        <dbReference type="ARBA" id="ARBA00023134"/>
    </source>
</evidence>
<dbReference type="Pfam" id="PF04548">
    <property type="entry name" value="AIG1"/>
    <property type="match status" value="1"/>
</dbReference>